<evidence type="ECO:0000256" key="2">
    <source>
        <dbReference type="ARBA" id="ARBA00005094"/>
    </source>
</evidence>
<dbReference type="GO" id="GO:0030604">
    <property type="term" value="F:1-deoxy-D-xylulose-5-phosphate reductoisomerase activity"/>
    <property type="evidence" value="ECO:0007669"/>
    <property type="project" value="UniProtKB-UniRule"/>
</dbReference>
<dbReference type="SUPFAM" id="SSF51735">
    <property type="entry name" value="NAD(P)-binding Rossmann-fold domains"/>
    <property type="match status" value="1"/>
</dbReference>
<feature type="binding site" evidence="13">
    <location>
        <position position="11"/>
    </location>
    <ligand>
        <name>NADPH</name>
        <dbReference type="ChEBI" id="CHEBI:57783"/>
    </ligand>
</feature>
<feature type="binding site" evidence="13">
    <location>
        <position position="231"/>
    </location>
    <ligand>
        <name>1-deoxy-D-xylulose 5-phosphate</name>
        <dbReference type="ChEBI" id="CHEBI:57792"/>
    </ligand>
</feature>
<feature type="binding site" evidence="13">
    <location>
        <position position="38"/>
    </location>
    <ligand>
        <name>NADPH</name>
        <dbReference type="ChEBI" id="CHEBI:57783"/>
    </ligand>
</feature>
<dbReference type="UniPathway" id="UPA00056">
    <property type="reaction ID" value="UER00092"/>
</dbReference>
<dbReference type="Pfam" id="PF08436">
    <property type="entry name" value="DXP_redisom_C"/>
    <property type="match status" value="1"/>
</dbReference>
<dbReference type="EC" id="1.1.1.267" evidence="4 13"/>
<evidence type="ECO:0000256" key="13">
    <source>
        <dbReference type="HAMAP-Rule" id="MF_00183"/>
    </source>
</evidence>
<comment type="caution">
    <text evidence="13">Lacks conserved residue(s) required for the propagation of feature annotation.</text>
</comment>
<dbReference type="InterPro" id="IPR026877">
    <property type="entry name" value="DXPR_C"/>
</dbReference>
<comment type="similarity">
    <text evidence="3 13">Belongs to the DXR family.</text>
</comment>
<dbReference type="Pfam" id="PF13288">
    <property type="entry name" value="DXPR_C"/>
    <property type="match status" value="1"/>
</dbReference>
<dbReference type="GO" id="GO:0051484">
    <property type="term" value="P:isopentenyl diphosphate biosynthetic process, methylerythritol 4-phosphate pathway involved in terpenoid biosynthetic process"/>
    <property type="evidence" value="ECO:0007669"/>
    <property type="project" value="UniProtKB-ARBA"/>
</dbReference>
<dbReference type="GO" id="GO:0070402">
    <property type="term" value="F:NADPH binding"/>
    <property type="evidence" value="ECO:0007669"/>
    <property type="project" value="InterPro"/>
</dbReference>
<dbReference type="Gene3D" id="3.40.50.720">
    <property type="entry name" value="NAD(P)-binding Rossmann-like Domain"/>
    <property type="match status" value="1"/>
</dbReference>
<evidence type="ECO:0000256" key="5">
    <source>
        <dbReference type="ARBA" id="ARBA00022723"/>
    </source>
</evidence>
<evidence type="ECO:0000256" key="3">
    <source>
        <dbReference type="ARBA" id="ARBA00006825"/>
    </source>
</evidence>
<keyword evidence="17" id="KW-0413">Isomerase</keyword>
<dbReference type="SUPFAM" id="SSF69055">
    <property type="entry name" value="1-deoxy-D-xylulose-5-phosphate reductoisomerase, C-terminal domain"/>
    <property type="match status" value="1"/>
</dbReference>
<dbReference type="NCBIfam" id="NF009114">
    <property type="entry name" value="PRK12464.1"/>
    <property type="match status" value="1"/>
</dbReference>
<sequence>MIRLTILGSTGSIGKTTLSVVKENPEKFKIIALVANKNVATMVKQCLEFYPKYAAMSDEKSANNLRSILKKHGCQTEVLSGKNGIYELASLENVDQVMSAITGIAGLVPTLAAIKKGKRILLANKESLITSGQLFFDAIKKYKAQVLPIDSEHNAIFQSLPTEIQCNLGFVNLKQYGIKCIVLTGSGGPFREIPLSSLKYMTVNDACQHPNWSMGRKISVDSATMMNKGLEYIEAKYFFNASAEQIELIIHPQSIIHSMVKYRDGSIIAQLGMPDMRTPISYSMAYPDRIPSGADFLDFKKVSSLTFIAPDYQRYPCLKLAIEACRYGQAATTILNAANEVSVAAFLSGKLRFTDIAQVNLNIVEKLNISEPDSIDTVLEIDNEARQMAINYIKTLTIFY</sequence>
<keyword evidence="9 13" id="KW-0414">Isoprene biosynthesis</keyword>
<comment type="function">
    <text evidence="11 13">Catalyzes the NADPH-dependent rearrangement and reduction of 1-deoxy-D-xylulose-5-phosphate (DXP) to 2-C-methyl-D-erythritol 4-phosphate (MEP).</text>
</comment>
<dbReference type="KEGG" id="asy:AUT07_00022"/>
<keyword evidence="7 13" id="KW-0560">Oxidoreductase</keyword>
<feature type="binding site" evidence="13">
    <location>
        <position position="37"/>
    </location>
    <ligand>
        <name>NADPH</name>
        <dbReference type="ChEBI" id="CHEBI:57783"/>
    </ligand>
</feature>
<dbReference type="PANTHER" id="PTHR30525">
    <property type="entry name" value="1-DEOXY-D-XYLULOSE 5-PHOSPHATE REDUCTOISOMERASE"/>
    <property type="match status" value="1"/>
</dbReference>
<feature type="binding site" evidence="13">
    <location>
        <position position="12"/>
    </location>
    <ligand>
        <name>NADPH</name>
        <dbReference type="ChEBI" id="CHEBI:57783"/>
    </ligand>
</feature>
<comment type="subunit">
    <text evidence="13">Homodimer.</text>
</comment>
<dbReference type="RefSeq" id="WP_066282532.1">
    <property type="nucleotide sequence ID" value="NZ_CP013920.1"/>
</dbReference>
<feature type="binding site" evidence="13">
    <location>
        <position position="125"/>
    </location>
    <ligand>
        <name>1-deoxy-D-xylulose 5-phosphate</name>
        <dbReference type="ChEBI" id="CHEBI:57792"/>
    </ligand>
</feature>
<evidence type="ECO:0000256" key="4">
    <source>
        <dbReference type="ARBA" id="ARBA00012366"/>
    </source>
</evidence>
<feature type="binding site" evidence="13">
    <location>
        <position position="227"/>
    </location>
    <ligand>
        <name>1-deoxy-D-xylulose 5-phosphate</name>
        <dbReference type="ChEBI" id="CHEBI:57792"/>
    </ligand>
</feature>
<feature type="binding site" evidence="13">
    <location>
        <position position="215"/>
    </location>
    <ligand>
        <name>NADPH</name>
        <dbReference type="ChEBI" id="CHEBI:57783"/>
    </ligand>
</feature>
<feature type="binding site" evidence="13">
    <location>
        <position position="152"/>
    </location>
    <ligand>
        <name>1-deoxy-D-xylulose 5-phosphate</name>
        <dbReference type="ChEBI" id="CHEBI:57792"/>
    </ligand>
</feature>
<dbReference type="NCBIfam" id="TIGR00243">
    <property type="entry name" value="Dxr"/>
    <property type="match status" value="1"/>
</dbReference>
<feature type="binding site" evidence="13">
    <location>
        <position position="13"/>
    </location>
    <ligand>
        <name>NADPH</name>
        <dbReference type="ChEBI" id="CHEBI:57783"/>
    </ligand>
</feature>
<dbReference type="FunFam" id="1.10.1740.10:FF:000004">
    <property type="entry name" value="1-deoxy-D-xylulose 5-phosphate reductoisomerase"/>
    <property type="match status" value="1"/>
</dbReference>
<evidence type="ECO:0000256" key="8">
    <source>
        <dbReference type="ARBA" id="ARBA00023211"/>
    </source>
</evidence>
<evidence type="ECO:0000256" key="6">
    <source>
        <dbReference type="ARBA" id="ARBA00022857"/>
    </source>
</evidence>
<evidence type="ECO:0000256" key="10">
    <source>
        <dbReference type="ARBA" id="ARBA00048543"/>
    </source>
</evidence>
<feature type="binding site" evidence="13">
    <location>
        <position position="126"/>
    </location>
    <ligand>
        <name>NADPH</name>
        <dbReference type="ChEBI" id="CHEBI:57783"/>
    </ligand>
</feature>
<evidence type="ECO:0000256" key="7">
    <source>
        <dbReference type="ARBA" id="ARBA00023002"/>
    </source>
</evidence>
<dbReference type="STRING" id="634113.AUT07_00022"/>
<comment type="catalytic activity">
    <reaction evidence="10">
        <text>2-C-methyl-D-erythritol 4-phosphate + NADP(+) = 1-deoxy-D-xylulose 5-phosphate + NADPH + H(+)</text>
        <dbReference type="Rhea" id="RHEA:13717"/>
        <dbReference type="ChEBI" id="CHEBI:15378"/>
        <dbReference type="ChEBI" id="CHEBI:57783"/>
        <dbReference type="ChEBI" id="CHEBI:57792"/>
        <dbReference type="ChEBI" id="CHEBI:58262"/>
        <dbReference type="ChEBI" id="CHEBI:58349"/>
        <dbReference type="EC" id="1.1.1.267"/>
    </reaction>
    <physiologicalReaction direction="right-to-left" evidence="10">
        <dbReference type="Rhea" id="RHEA:13719"/>
    </physiologicalReaction>
</comment>
<evidence type="ECO:0000256" key="12">
    <source>
        <dbReference type="ARBA" id="ARBA00071224"/>
    </source>
</evidence>
<protein>
    <recommendedName>
        <fullName evidence="12 13">1-deoxy-D-xylulose 5-phosphate reductoisomerase</fullName>
        <shortName evidence="13">DXP reductoisomerase</shortName>
        <ecNumber evidence="4 13">1.1.1.267</ecNumber>
    </recommendedName>
    <alternativeName>
        <fullName evidence="13">1-deoxyxylulose-5-phosphate reductoisomerase</fullName>
    </alternativeName>
    <alternativeName>
        <fullName evidence="13">2-C-methyl-D-erythritol 4-phosphate synthase</fullName>
    </alternativeName>
</protein>
<keyword evidence="5 13" id="KW-0479">Metal-binding</keyword>
<evidence type="ECO:0000256" key="1">
    <source>
        <dbReference type="ARBA" id="ARBA00001941"/>
    </source>
</evidence>
<dbReference type="GO" id="GO:0016853">
    <property type="term" value="F:isomerase activity"/>
    <property type="evidence" value="ECO:0007669"/>
    <property type="project" value="UniProtKB-KW"/>
</dbReference>
<comment type="pathway">
    <text evidence="2 13">Isoprenoid biosynthesis; isopentenyl diphosphate biosynthesis via DXP pathway; isopentenyl diphosphate from 1-deoxy-D-xylulose 5-phosphate: step 1/6.</text>
</comment>
<dbReference type="EMBL" id="CP013920">
    <property type="protein sequence ID" value="AMA64619.1"/>
    <property type="molecule type" value="Genomic_DNA"/>
</dbReference>
<dbReference type="PANTHER" id="PTHR30525:SF0">
    <property type="entry name" value="1-DEOXY-D-XYLULOSE 5-PHOSPHATE REDUCTOISOMERASE, CHLOROPLASTIC"/>
    <property type="match status" value="1"/>
</dbReference>
<evidence type="ECO:0000256" key="9">
    <source>
        <dbReference type="ARBA" id="ARBA00023229"/>
    </source>
</evidence>
<feature type="binding site" evidence="13">
    <location>
        <position position="150"/>
    </location>
    <ligand>
        <name>Mn(2+)</name>
        <dbReference type="ChEBI" id="CHEBI:29035"/>
    </ligand>
</feature>
<dbReference type="FunFam" id="3.40.50.720:FF:000045">
    <property type="entry name" value="1-deoxy-D-xylulose 5-phosphate reductoisomerase"/>
    <property type="match status" value="1"/>
</dbReference>
<evidence type="ECO:0000256" key="11">
    <source>
        <dbReference type="ARBA" id="ARBA00054845"/>
    </source>
</evidence>
<feature type="binding site" evidence="13">
    <location>
        <position position="231"/>
    </location>
    <ligand>
        <name>Mn(2+)</name>
        <dbReference type="ChEBI" id="CHEBI:29035"/>
    </ligand>
</feature>
<dbReference type="InterPro" id="IPR003821">
    <property type="entry name" value="DXP_reductoisomerase"/>
</dbReference>
<feature type="binding site" evidence="13">
    <location>
        <position position="209"/>
    </location>
    <ligand>
        <name>1-deoxy-D-xylulose 5-phosphate</name>
        <dbReference type="ChEBI" id="CHEBI:57792"/>
    </ligand>
</feature>
<evidence type="ECO:0000313" key="18">
    <source>
        <dbReference type="Proteomes" id="UP000069926"/>
    </source>
</evidence>
<name>A0A109QDX7_9GAMM</name>
<feature type="domain" description="1-deoxy-D-xylulose 5-phosphate reductoisomerase C-terminal" evidence="15">
    <location>
        <begin position="146"/>
        <end position="239"/>
    </location>
</feature>
<dbReference type="PATRIC" id="fig|634113.3.peg.22"/>
<comment type="cofactor">
    <cofactor evidence="1">
        <name>Co(2+)</name>
        <dbReference type="ChEBI" id="CHEBI:48828"/>
    </cofactor>
</comment>
<keyword evidence="18" id="KW-1185">Reference proteome</keyword>
<reference evidence="17 18" key="1">
    <citation type="submission" date="2016-01" db="EMBL/GenBank/DDBJ databases">
        <title>Genome sequence of Ca. Arsenophonus lipopteni, the exclusive symbiont of a blood sucking fly Lipoptena cervi (Diptera: Hippoboscidae).</title>
        <authorList>
            <person name="Novakova E."/>
            <person name="Hypsa V."/>
            <person name="Nguyen P."/>
            <person name="Husnik F."/>
            <person name="Darby A.C."/>
        </authorList>
    </citation>
    <scope>NUCLEOTIDE SEQUENCE [LARGE SCALE GENOMIC DNA]</scope>
    <source>
        <strain evidence="17 18">CB</strain>
    </source>
</reference>
<dbReference type="NCBIfam" id="NF003938">
    <property type="entry name" value="PRK05447.1-1"/>
    <property type="match status" value="1"/>
</dbReference>
<evidence type="ECO:0000259" key="14">
    <source>
        <dbReference type="Pfam" id="PF02670"/>
    </source>
</evidence>
<gene>
    <name evidence="13 17" type="primary">dxr</name>
    <name evidence="17" type="ORF">AUT07_00022</name>
</gene>
<feature type="binding site" evidence="13">
    <location>
        <position position="222"/>
    </location>
    <ligand>
        <name>1-deoxy-D-xylulose 5-phosphate</name>
        <dbReference type="ChEBI" id="CHEBI:57792"/>
    </ligand>
</feature>
<evidence type="ECO:0000259" key="15">
    <source>
        <dbReference type="Pfam" id="PF08436"/>
    </source>
</evidence>
<dbReference type="OrthoDB" id="9806546at2"/>
<keyword evidence="6 13" id="KW-0521">NADP</keyword>
<feature type="binding site" evidence="13">
    <location>
        <position position="10"/>
    </location>
    <ligand>
        <name>NADPH</name>
        <dbReference type="ChEBI" id="CHEBI:57783"/>
    </ligand>
</feature>
<dbReference type="InterPro" id="IPR013512">
    <property type="entry name" value="DXP_reductoisomerase_N"/>
</dbReference>
<feature type="domain" description="DXP reductoisomerase C-terminal" evidence="16">
    <location>
        <begin position="271"/>
        <end position="387"/>
    </location>
</feature>
<proteinExistence type="inferred from homology"/>
<feature type="binding site" evidence="13">
    <location>
        <position position="186"/>
    </location>
    <ligand>
        <name>1-deoxy-D-xylulose 5-phosphate</name>
        <dbReference type="ChEBI" id="CHEBI:57792"/>
    </ligand>
</feature>
<dbReference type="AlphaFoldDB" id="A0A109QDX7"/>
<feature type="binding site" evidence="13">
    <location>
        <position position="124"/>
    </location>
    <ligand>
        <name>NADPH</name>
        <dbReference type="ChEBI" id="CHEBI:57783"/>
    </ligand>
</feature>
<dbReference type="InterPro" id="IPR036169">
    <property type="entry name" value="DXPR_C_sf"/>
</dbReference>
<dbReference type="GO" id="GO:0030145">
    <property type="term" value="F:manganese ion binding"/>
    <property type="evidence" value="ECO:0007669"/>
    <property type="project" value="TreeGrafter"/>
</dbReference>
<dbReference type="Pfam" id="PF02670">
    <property type="entry name" value="DXP_reductoisom"/>
    <property type="match status" value="1"/>
</dbReference>
<accession>A0A109QDX7</accession>
<feature type="binding site" evidence="13">
    <location>
        <position position="152"/>
    </location>
    <ligand>
        <name>Mn(2+)</name>
        <dbReference type="ChEBI" id="CHEBI:29035"/>
    </ligand>
</feature>
<dbReference type="Gene3D" id="1.10.1740.10">
    <property type="match status" value="1"/>
</dbReference>
<keyword evidence="8 13" id="KW-0464">Manganese</keyword>
<comment type="cofactor">
    <cofactor evidence="13">
        <name>Mg(2+)</name>
        <dbReference type="ChEBI" id="CHEBI:18420"/>
    </cofactor>
    <cofactor evidence="13">
        <name>Mn(2+)</name>
        <dbReference type="ChEBI" id="CHEBI:29035"/>
    </cofactor>
</comment>
<evidence type="ECO:0000259" key="16">
    <source>
        <dbReference type="Pfam" id="PF13288"/>
    </source>
</evidence>
<evidence type="ECO:0000313" key="17">
    <source>
        <dbReference type="EMBL" id="AMA64619.1"/>
    </source>
</evidence>
<dbReference type="InterPro" id="IPR036291">
    <property type="entry name" value="NAD(P)-bd_dom_sf"/>
</dbReference>
<feature type="binding site" evidence="13">
    <location>
        <position position="228"/>
    </location>
    <ligand>
        <name>1-deoxy-D-xylulose 5-phosphate</name>
        <dbReference type="ChEBI" id="CHEBI:57792"/>
    </ligand>
</feature>
<feature type="domain" description="1-deoxy-D-xylulose 5-phosphate reductoisomerase N-terminal" evidence="14">
    <location>
        <begin position="4"/>
        <end position="132"/>
    </location>
</feature>
<dbReference type="PIRSF" id="PIRSF006205">
    <property type="entry name" value="Dxp_reductismrs"/>
    <property type="match status" value="1"/>
</dbReference>
<dbReference type="HAMAP" id="MF_00183">
    <property type="entry name" value="DXP_reductoisom"/>
    <property type="match status" value="1"/>
</dbReference>
<dbReference type="Proteomes" id="UP000069926">
    <property type="component" value="Chromosome"/>
</dbReference>
<dbReference type="SUPFAM" id="SSF55347">
    <property type="entry name" value="Glyceraldehyde-3-phosphate dehydrogenase-like, C-terminal domain"/>
    <property type="match status" value="1"/>
</dbReference>
<dbReference type="InterPro" id="IPR013644">
    <property type="entry name" value="DXP_reductoisomerase_C"/>
</dbReference>
<organism evidence="17 18">
    <name type="scientific">Candidatus Arsenophonus lipoptenae</name>
    <dbReference type="NCBI Taxonomy" id="634113"/>
    <lineage>
        <taxon>Bacteria</taxon>
        <taxon>Pseudomonadati</taxon>
        <taxon>Pseudomonadota</taxon>
        <taxon>Gammaproteobacteria</taxon>
        <taxon>Enterobacterales</taxon>
        <taxon>Morganellaceae</taxon>
        <taxon>Arsenophonus</taxon>
    </lineage>
</organism>
<keyword evidence="13" id="KW-0460">Magnesium</keyword>
<feature type="binding site" evidence="13">
    <location>
        <position position="151"/>
    </location>
    <ligand>
        <name>1-deoxy-D-xylulose 5-phosphate</name>
        <dbReference type="ChEBI" id="CHEBI:57792"/>
    </ligand>
</feature>